<dbReference type="Proteomes" id="UP001280121">
    <property type="component" value="Unassembled WGS sequence"/>
</dbReference>
<comment type="caution">
    <text evidence="1">The sequence shown here is derived from an EMBL/GenBank/DDBJ whole genome shotgun (WGS) entry which is preliminary data.</text>
</comment>
<sequence>MQPFGVEGNEQTPYAQQYVPGPVENPEPPIFHHHNPKVMNTTRSRRHILHPAITWILSLTDPNAFRELQDQFAEIQEQIHSCHRHRSRHQESPFTDEITFTSIPSVVKLPRKDMYGFTGTEDLKDHLDTYLD</sequence>
<keyword evidence="2" id="KW-1185">Reference proteome</keyword>
<gene>
    <name evidence="1" type="ORF">Ddye_018803</name>
</gene>
<evidence type="ECO:0000313" key="1">
    <source>
        <dbReference type="EMBL" id="KAK2651314.1"/>
    </source>
</evidence>
<name>A0AAD9X163_9ROSI</name>
<protein>
    <submittedName>
        <fullName evidence="1">Uncharacterized protein</fullName>
    </submittedName>
</protein>
<organism evidence="1 2">
    <name type="scientific">Dipteronia dyeriana</name>
    <dbReference type="NCBI Taxonomy" id="168575"/>
    <lineage>
        <taxon>Eukaryota</taxon>
        <taxon>Viridiplantae</taxon>
        <taxon>Streptophyta</taxon>
        <taxon>Embryophyta</taxon>
        <taxon>Tracheophyta</taxon>
        <taxon>Spermatophyta</taxon>
        <taxon>Magnoliopsida</taxon>
        <taxon>eudicotyledons</taxon>
        <taxon>Gunneridae</taxon>
        <taxon>Pentapetalae</taxon>
        <taxon>rosids</taxon>
        <taxon>malvids</taxon>
        <taxon>Sapindales</taxon>
        <taxon>Sapindaceae</taxon>
        <taxon>Hippocastanoideae</taxon>
        <taxon>Acereae</taxon>
        <taxon>Dipteronia</taxon>
    </lineage>
</organism>
<reference evidence="1" key="1">
    <citation type="journal article" date="2023" name="Plant J.">
        <title>Genome sequences and population genomics provide insights into the demographic history, inbreeding, and mutation load of two 'living fossil' tree species of Dipteronia.</title>
        <authorList>
            <person name="Feng Y."/>
            <person name="Comes H.P."/>
            <person name="Chen J."/>
            <person name="Zhu S."/>
            <person name="Lu R."/>
            <person name="Zhang X."/>
            <person name="Li P."/>
            <person name="Qiu J."/>
            <person name="Olsen K.M."/>
            <person name="Qiu Y."/>
        </authorList>
    </citation>
    <scope>NUCLEOTIDE SEQUENCE</scope>
    <source>
        <strain evidence="1">KIB01</strain>
    </source>
</reference>
<dbReference type="EMBL" id="JANJYI010000005">
    <property type="protein sequence ID" value="KAK2651314.1"/>
    <property type="molecule type" value="Genomic_DNA"/>
</dbReference>
<proteinExistence type="predicted"/>
<accession>A0AAD9X163</accession>
<evidence type="ECO:0000313" key="2">
    <source>
        <dbReference type="Proteomes" id="UP001280121"/>
    </source>
</evidence>
<dbReference type="AlphaFoldDB" id="A0AAD9X163"/>